<dbReference type="InterPro" id="IPR032675">
    <property type="entry name" value="LRR_dom_sf"/>
</dbReference>
<organism evidence="3 4">
    <name type="scientific">Sphenostylis stenocarpa</name>
    <dbReference type="NCBI Taxonomy" id="92480"/>
    <lineage>
        <taxon>Eukaryota</taxon>
        <taxon>Viridiplantae</taxon>
        <taxon>Streptophyta</taxon>
        <taxon>Embryophyta</taxon>
        <taxon>Tracheophyta</taxon>
        <taxon>Spermatophyta</taxon>
        <taxon>Magnoliopsida</taxon>
        <taxon>eudicotyledons</taxon>
        <taxon>Gunneridae</taxon>
        <taxon>Pentapetalae</taxon>
        <taxon>rosids</taxon>
        <taxon>fabids</taxon>
        <taxon>Fabales</taxon>
        <taxon>Fabaceae</taxon>
        <taxon>Papilionoideae</taxon>
        <taxon>50 kb inversion clade</taxon>
        <taxon>NPAAA clade</taxon>
        <taxon>indigoferoid/millettioid clade</taxon>
        <taxon>Phaseoleae</taxon>
        <taxon>Sphenostylis</taxon>
    </lineage>
</organism>
<dbReference type="Gene3D" id="3.80.10.10">
    <property type="entry name" value="Ribonuclease Inhibitor"/>
    <property type="match status" value="7"/>
</dbReference>
<feature type="domain" description="Disease resistance protein At4g27190-like leucine-rich repeats" evidence="2">
    <location>
        <begin position="1162"/>
        <end position="1262"/>
    </location>
</feature>
<proteinExistence type="predicted"/>
<dbReference type="InterPro" id="IPR057135">
    <property type="entry name" value="At4g27190-like_LRR"/>
</dbReference>
<dbReference type="EMBL" id="OY731398">
    <property type="protein sequence ID" value="CAJ1816682.1"/>
    <property type="molecule type" value="Genomic_DNA"/>
</dbReference>
<feature type="domain" description="Disease resistance protein At4g27190-like leucine-rich repeats" evidence="2">
    <location>
        <begin position="523"/>
        <end position="638"/>
    </location>
</feature>
<feature type="domain" description="Disease resistance protein At4g27190-like leucine-rich repeats" evidence="2">
    <location>
        <begin position="121"/>
        <end position="226"/>
    </location>
</feature>
<evidence type="ECO:0000313" key="3">
    <source>
        <dbReference type="EMBL" id="CAJ1816682.1"/>
    </source>
</evidence>
<dbReference type="SUPFAM" id="SSF52047">
    <property type="entry name" value="RNI-like"/>
    <property type="match status" value="5"/>
</dbReference>
<evidence type="ECO:0000256" key="1">
    <source>
        <dbReference type="ARBA" id="ARBA00022821"/>
    </source>
</evidence>
<protein>
    <recommendedName>
        <fullName evidence="2">Disease resistance protein At4g27190-like leucine-rich repeats domain-containing protein</fullName>
    </recommendedName>
</protein>
<gene>
    <name evidence="3" type="ORF">AYBTSS11_LOCUS1040</name>
</gene>
<feature type="domain" description="Disease resistance protein At4g27190-like leucine-rich repeats" evidence="2">
    <location>
        <begin position="1605"/>
        <end position="1718"/>
    </location>
</feature>
<dbReference type="InterPro" id="IPR050905">
    <property type="entry name" value="Plant_NBS-LRR"/>
</dbReference>
<dbReference type="Proteomes" id="UP001189624">
    <property type="component" value="Chromosome 1"/>
</dbReference>
<feature type="domain" description="Disease resistance protein At4g27190-like leucine-rich repeats" evidence="2">
    <location>
        <begin position="1719"/>
        <end position="1821"/>
    </location>
</feature>
<feature type="domain" description="Disease resistance protein At4g27190-like leucine-rich repeats" evidence="2">
    <location>
        <begin position="804"/>
        <end position="935"/>
    </location>
</feature>
<dbReference type="PANTHER" id="PTHR33463">
    <property type="entry name" value="NB-ARC DOMAIN-CONTAINING PROTEIN-RELATED"/>
    <property type="match status" value="1"/>
</dbReference>
<evidence type="ECO:0000259" key="2">
    <source>
        <dbReference type="Pfam" id="PF23247"/>
    </source>
</evidence>
<name>A0AA86V908_9FABA</name>
<evidence type="ECO:0000313" key="4">
    <source>
        <dbReference type="Proteomes" id="UP001189624"/>
    </source>
</evidence>
<feature type="domain" description="Disease resistance protein At4g27190-like leucine-rich repeats" evidence="2">
    <location>
        <begin position="272"/>
        <end position="420"/>
    </location>
</feature>
<dbReference type="Gramene" id="rna-AYBTSS11_LOCUS1040">
    <property type="protein sequence ID" value="CAJ1816682.1"/>
    <property type="gene ID" value="gene-AYBTSS11_LOCUS1040"/>
</dbReference>
<dbReference type="PANTHER" id="PTHR33463:SF198">
    <property type="entry name" value="RPP4C3"/>
    <property type="match status" value="1"/>
</dbReference>
<feature type="domain" description="Disease resistance protein At4g27190-like leucine-rich repeats" evidence="2">
    <location>
        <begin position="639"/>
        <end position="741"/>
    </location>
</feature>
<sequence length="1836" mass="210395">MAMSLKEAEWLQKYNVSVHRMHKLQSVVLHGLKNAEILFWFLCRLPNLKILTLGSCHLKRIWAPASLVSREKIGVVMQLERLILKSMWSLEEIGFEHDVLLQRVERLTIEGCIKLKNLASSSVSFSYLTYLEVINCGWMRNLMTSSTAKTLVQLTTMKASSCPMMTEIVAENEDEKVQEIEFQQLRSLELVCLQNLKSFLNADKCDLKFPLLENLVVSECPNMTIFSKVQSTPNLQKVHVVAGEKEKWYWEGDLNATLQKHFTNQVSFMHSKSMKLVDYPEMNEVRHGKPVFPDNFFGSLKKLEFDAESKREIVIPSHVLPYLKNLEELNVESCKAARVIFDIDHTEAKTKGILFRLKKLTLKDLSNLNCVWNKNPRRIVTFPNLQEVFVSGCATLVKLFPSTLARNLGKLKTLDVKNCNKMIEIVEKEEEKEHGTTEMFEFPCLSMLVLWSMPQLICFYPEKHHLKCPILETLYVAYCRKLKLFTSEFHHSLGQQPLFSIEKVFPNLKRVTLNEKNIILLNDGHSPADLLRKLNYLDLSFEDDKIKKETLPFDFFHKVPSLEHLRVSRCFGLKEIFPSEKIDDHDGILVGLNELTLQSLLELESIGLDHPWVKQYSEKLQVLSLVECPRLDKLVSFTASFINLKYLVVKNCSSMKYLFTFSTAKSLLQLETLHVGNCESMKEVTKKEDGDGCDEIIFGRLTNLWLYSLPSLVSFYSGNATLQFSSLKIMRLSKCPNMKTFCEADINAPIFCGVKYSMADSDLTFLNDLNMTTESLFHQQVFFEYTKRMILEDYLETRGVGPVKPAFPENFFDNLKMMEVDGASKRDIVIPSHVLSHLKSLEELNVHSSDEVQVIFGMDDSQAKTKDIVFHLKKLTLKDLSNLKRVWNKNPQGIVRFPNLQKVFVNGCGNLVTVFSSSLAKNLKKLETLEIKECEKLVEIVGKEDAMEHGTTVMFKFPCLSRLTLYNLTLLSCFYPEKHTIECPRLEILHVAYCSKLKIFTSEIHDNHEAVIEAPISCLQQPLFMVEKVVPKLKGLTLNEENIMLLSDAHVPQDYLCKLNLLRLCFEDDNNEKETLPFDFFHKVPRIEHLRVQKCFGLREIFPSQAHDGIPSPLKKLFLFELNELESIGFEHPWVKPYSENLQILKLRSCPRLENLGCCAVSFIHLKKLVVRFCERMKYLFTFSTAKSLVQLETLDIENCESIKEIAKDENEDGYDDVIFGRLTTLRMNSLPRLERFYSGNATLQLPCLEKANVSNCPNMKTFSKGILKAPRFLGIETSLKDSNLFFQDELNTTFKRLFQKQVFRLIITLHLQVEKSACDIEHLKFGDHPHLEEIWFGVVPIPRNNCFNNLKYFTLVECESLCNVIPFYILRSLCNLKEIEVSNCPSVKAIFDVKDTEAYMKPVSLPLKKLILNQLPNLEHIWNLNPDRILSLQDSQEVYISNCQSLKSLFPTSVAKNLAKLDVRSCATLVEILVEAEAAFEGETKQFNFHCLTSLTLWELPELKYFCPGKNSLECPMLTHLDIYHCDKLNLFTTEHQSGEVTDVEDQQAIFSVEKVFPNLVQLSLKKEDVMAISQGQLQVMPNLEHQAITCKDNIIGQGQNGANAAHLLKNLEVLKLMCYHEDDESNIFSSGLLEEIPNIEKLEVACSSFNEIFSSQKPSADFTEVLSRLKRLHLKNLQQLISIGLEHSWVEPLLETIETLEVFSCPCLKTVVPSTMSLSNLTSLSVGECDGLEHLFTSSTAKSLGQLKQMSVRDCQAIQEIVSKEGDDESSDEEIAFEQLRILCLESLPNIEGIHSGTFKLKFPSLDQVTLTECPKMKYSYVPDLHEFRAQEQI</sequence>
<feature type="domain" description="Disease resistance protein At4g27190-like leucine-rich repeats" evidence="2">
    <location>
        <begin position="1321"/>
        <end position="1467"/>
    </location>
</feature>
<dbReference type="Pfam" id="PF23247">
    <property type="entry name" value="LRR_RPS2"/>
    <property type="match status" value="9"/>
</dbReference>
<keyword evidence="4" id="KW-1185">Reference proteome</keyword>
<reference evidence="3" key="1">
    <citation type="submission" date="2023-10" db="EMBL/GenBank/DDBJ databases">
        <authorList>
            <person name="Domelevo Entfellner J.-B."/>
        </authorList>
    </citation>
    <scope>NUCLEOTIDE SEQUENCE</scope>
</reference>
<keyword evidence="1" id="KW-0611">Plant defense</keyword>
<accession>A0AA86V908</accession>